<dbReference type="HOGENOM" id="CLU_1563204_0_0_1"/>
<name>F4S342_MELLP</name>
<proteinExistence type="predicted"/>
<evidence type="ECO:0000313" key="2">
    <source>
        <dbReference type="EMBL" id="EGG00916.1"/>
    </source>
</evidence>
<dbReference type="EMBL" id="GL883142">
    <property type="protein sequence ID" value="EGG00916.1"/>
    <property type="molecule type" value="Genomic_DNA"/>
</dbReference>
<dbReference type="Proteomes" id="UP000001072">
    <property type="component" value="Unassembled WGS sequence"/>
</dbReference>
<feature type="chain" id="PRO_5003321958" evidence="1">
    <location>
        <begin position="20"/>
        <end position="167"/>
    </location>
</feature>
<dbReference type="KEGG" id="mlr:MELLADRAFT_92881"/>
<accession>F4S342</accession>
<dbReference type="OrthoDB" id="10349262at2759"/>
<dbReference type="RefSeq" id="XP_007415764.1">
    <property type="nucleotide sequence ID" value="XM_007415702.1"/>
</dbReference>
<feature type="signal peptide" evidence="1">
    <location>
        <begin position="1"/>
        <end position="19"/>
    </location>
</feature>
<evidence type="ECO:0000313" key="3">
    <source>
        <dbReference type="Proteomes" id="UP000001072"/>
    </source>
</evidence>
<evidence type="ECO:0000256" key="1">
    <source>
        <dbReference type="SAM" id="SignalP"/>
    </source>
</evidence>
<dbReference type="AlphaFoldDB" id="F4S342"/>
<reference evidence="3" key="1">
    <citation type="journal article" date="2011" name="Proc. Natl. Acad. Sci. U.S.A.">
        <title>Obligate biotrophy features unraveled by the genomic analysis of rust fungi.</title>
        <authorList>
            <person name="Duplessis S."/>
            <person name="Cuomo C.A."/>
            <person name="Lin Y.-C."/>
            <person name="Aerts A."/>
            <person name="Tisserant E."/>
            <person name="Veneault-Fourrey C."/>
            <person name="Joly D.L."/>
            <person name="Hacquard S."/>
            <person name="Amselem J."/>
            <person name="Cantarel B.L."/>
            <person name="Chiu R."/>
            <person name="Coutinho P.M."/>
            <person name="Feau N."/>
            <person name="Field M."/>
            <person name="Frey P."/>
            <person name="Gelhaye E."/>
            <person name="Goldberg J."/>
            <person name="Grabherr M.G."/>
            <person name="Kodira C.D."/>
            <person name="Kohler A."/>
            <person name="Kuees U."/>
            <person name="Lindquist E.A."/>
            <person name="Lucas S.M."/>
            <person name="Mago R."/>
            <person name="Mauceli E."/>
            <person name="Morin E."/>
            <person name="Murat C."/>
            <person name="Pangilinan J.L."/>
            <person name="Park R."/>
            <person name="Pearson M."/>
            <person name="Quesneville H."/>
            <person name="Rouhier N."/>
            <person name="Sakthikumar S."/>
            <person name="Salamov A.A."/>
            <person name="Schmutz J."/>
            <person name="Selles B."/>
            <person name="Shapiro H."/>
            <person name="Tanguay P."/>
            <person name="Tuskan G.A."/>
            <person name="Henrissat B."/>
            <person name="Van de Peer Y."/>
            <person name="Rouze P."/>
            <person name="Ellis J.G."/>
            <person name="Dodds P.N."/>
            <person name="Schein J.E."/>
            <person name="Zhong S."/>
            <person name="Hamelin R.C."/>
            <person name="Grigoriev I.V."/>
            <person name="Szabo L.J."/>
            <person name="Martin F."/>
        </authorList>
    </citation>
    <scope>NUCLEOTIDE SEQUENCE [LARGE SCALE GENOMIC DNA]</scope>
    <source>
        <strain evidence="3">98AG31 / pathotype 3-4-7</strain>
    </source>
</reference>
<gene>
    <name evidence="2" type="ORF">MELLADRAFT_92881</name>
</gene>
<dbReference type="GeneID" id="18936403"/>
<organism evidence="3">
    <name type="scientific">Melampsora larici-populina (strain 98AG31 / pathotype 3-4-7)</name>
    <name type="common">Poplar leaf rust fungus</name>
    <dbReference type="NCBI Taxonomy" id="747676"/>
    <lineage>
        <taxon>Eukaryota</taxon>
        <taxon>Fungi</taxon>
        <taxon>Dikarya</taxon>
        <taxon>Basidiomycota</taxon>
        <taxon>Pucciniomycotina</taxon>
        <taxon>Pucciniomycetes</taxon>
        <taxon>Pucciniales</taxon>
        <taxon>Melampsoraceae</taxon>
        <taxon>Melampsora</taxon>
    </lineage>
</organism>
<protein>
    <submittedName>
        <fullName evidence="2">Secreted protein</fullName>
    </submittedName>
</protein>
<dbReference type="InParanoid" id="F4S342"/>
<keyword evidence="1" id="KW-0732">Signal</keyword>
<sequence>MLAFIPFITTLLFLSTAGAASTKDHKKPDPAVQSCGRSWGEFANLGKGLLGCLNYGSAHYSCPADECGVGQAPAVGQKSTAAPTFKNCQKYKGNFGDDTNLDGTKITVLAVSYFFNYKDGWLRVYGYDSKAPRSAGDLPGYKCEMPKHAPAVIAVCRNCTYIGDAKW</sequence>
<keyword evidence="3" id="KW-1185">Reference proteome</keyword>
<dbReference type="VEuPathDB" id="FungiDB:MELLADRAFT_92881"/>